<dbReference type="EMBL" id="LASV01000432">
    <property type="protein sequence ID" value="KKA18656.1"/>
    <property type="molecule type" value="Genomic_DNA"/>
</dbReference>
<keyword evidence="3" id="KW-1185">Reference proteome</keyword>
<dbReference type="STRING" id="1408163.A0A0F4YLD9"/>
<feature type="region of interest" description="Disordered" evidence="1">
    <location>
        <begin position="115"/>
        <end position="143"/>
    </location>
</feature>
<dbReference type="PANTHER" id="PTHR21521:SF0">
    <property type="entry name" value="AMUN, ISOFORM A"/>
    <property type="match status" value="1"/>
</dbReference>
<reference evidence="2 3" key="1">
    <citation type="submission" date="2015-04" db="EMBL/GenBank/DDBJ databases">
        <authorList>
            <person name="Heijne W.H."/>
            <person name="Fedorova N.D."/>
            <person name="Nierman W.C."/>
            <person name="Vollebregt A.W."/>
            <person name="Zhao Z."/>
            <person name="Wu L."/>
            <person name="Kumar M."/>
            <person name="Stam H."/>
            <person name="van den Berg M.A."/>
            <person name="Pel H.J."/>
        </authorList>
    </citation>
    <scope>NUCLEOTIDE SEQUENCE [LARGE SCALE GENOMIC DNA]</scope>
    <source>
        <strain evidence="2 3">CBS 393.64</strain>
    </source>
</reference>
<dbReference type="Proteomes" id="UP000053958">
    <property type="component" value="Unassembled WGS sequence"/>
</dbReference>
<feature type="compositionally biased region" description="Basic and acidic residues" evidence="1">
    <location>
        <begin position="401"/>
        <end position="410"/>
    </location>
</feature>
<accession>A0A0F4YLD9</accession>
<feature type="compositionally biased region" description="Acidic residues" evidence="1">
    <location>
        <begin position="438"/>
        <end position="458"/>
    </location>
</feature>
<evidence type="ECO:0000256" key="1">
    <source>
        <dbReference type="SAM" id="MobiDB-lite"/>
    </source>
</evidence>
<gene>
    <name evidence="2" type="ORF">T310_7401</name>
</gene>
<name>A0A0F4YLD9_RASE3</name>
<dbReference type="OrthoDB" id="8249012at2759"/>
<proteinExistence type="predicted"/>
<dbReference type="AlphaFoldDB" id="A0A0F4YLD9"/>
<dbReference type="GeneID" id="25319674"/>
<feature type="region of interest" description="Disordered" evidence="1">
    <location>
        <begin position="388"/>
        <end position="465"/>
    </location>
</feature>
<evidence type="ECO:0000313" key="3">
    <source>
        <dbReference type="Proteomes" id="UP000053958"/>
    </source>
</evidence>
<feature type="compositionally biased region" description="Low complexity" evidence="1">
    <location>
        <begin position="65"/>
        <end position="77"/>
    </location>
</feature>
<organism evidence="2 3">
    <name type="scientific">Rasamsonia emersonii (strain ATCC 16479 / CBS 393.64 / IMI 116815)</name>
    <dbReference type="NCBI Taxonomy" id="1408163"/>
    <lineage>
        <taxon>Eukaryota</taxon>
        <taxon>Fungi</taxon>
        <taxon>Dikarya</taxon>
        <taxon>Ascomycota</taxon>
        <taxon>Pezizomycotina</taxon>
        <taxon>Eurotiomycetes</taxon>
        <taxon>Eurotiomycetidae</taxon>
        <taxon>Eurotiales</taxon>
        <taxon>Trichocomaceae</taxon>
        <taxon>Rasamsonia</taxon>
    </lineage>
</organism>
<feature type="compositionally biased region" description="Basic and acidic residues" evidence="1">
    <location>
        <begin position="42"/>
        <end position="64"/>
    </location>
</feature>
<protein>
    <submittedName>
        <fullName evidence="2">Uncharacterized protein</fullName>
    </submittedName>
</protein>
<comment type="caution">
    <text evidence="2">The sequence shown here is derived from an EMBL/GenBank/DDBJ whole genome shotgun (WGS) entry which is preliminary data.</text>
</comment>
<sequence>MELPSFAPSEISRSTFSRLLACYPTTAREAFRQKAIAKAAKKRDNQLSKSERKAAAAAEKKKDSASAAAAAVAAASSQLPLPEAKLNKDTEAFVKLDNWRYERLPEVLRKRASLMKEKEKEKEKENEKGQSENENAKAKKEGPTGLYLEKDELVRLMEWKLKHGVYRPALEGLVKTNKAPQVRKTTAAAFAALPSAGSSSAPAEAPAAAAPAADAAGSSLFFFDDTSSASSFPKESLDTLTGPLRAVGPATASLILAAATTGTKNEVPFFSDEVYLWLCLDIYPLSANKSKKKIEKYIRANGELAVKYNLKEYRDLWEAVFQLRARLNSAVENSKAADGKKKKKDGDDDDVDDDGRIFSTADIEKVAYVLRHLDVSGFPGAAEILKQDKEREEEQAAAAEETNKEEEAKPRGKKRKRRDEEGTYPGEEEEDKEGKTGEEEERGEEEGGEDEEEGEEEGKEGRGDE</sequence>
<feature type="region of interest" description="Disordered" evidence="1">
    <location>
        <begin position="40"/>
        <end position="80"/>
    </location>
</feature>
<dbReference type="RefSeq" id="XP_013325268.1">
    <property type="nucleotide sequence ID" value="XM_013469814.1"/>
</dbReference>
<feature type="region of interest" description="Disordered" evidence="1">
    <location>
        <begin position="332"/>
        <end position="355"/>
    </location>
</feature>
<evidence type="ECO:0000313" key="2">
    <source>
        <dbReference type="EMBL" id="KKA18656.1"/>
    </source>
</evidence>
<dbReference type="PANTHER" id="PTHR21521">
    <property type="entry name" value="AMUN, ISOFORM A"/>
    <property type="match status" value="1"/>
</dbReference>